<dbReference type="Gene3D" id="2.40.70.10">
    <property type="entry name" value="Acid Proteases"/>
    <property type="match status" value="1"/>
</dbReference>
<evidence type="ECO:0000313" key="1">
    <source>
        <dbReference type="EnsemblMetazoa" id="XP_014261379.1"/>
    </source>
</evidence>
<evidence type="ECO:0008006" key="3">
    <source>
        <dbReference type="Google" id="ProtNLM"/>
    </source>
</evidence>
<dbReference type="OrthoDB" id="6615580at2759"/>
<sequence>MARMKGPHGQWETIRLVIDCGAQRSFITEDLTNRLQLTLSPNTHQLCGVGEVPINIGKYQTRCVLAPHSSSEPQLTTDAIIIPQISSAMPASLLPNHIKEHFDKFNLADPSFCTPGDIDFLLGADLFGEIILGRKQSTPKNYPQALDTIFGWVVMGPLQHNITSTSIALLANTLSKDDLRGALAKFWSVEEVTQRKHVDPLEIDCKEPFQRTYTRDSDGRYMARLPFIKNHDPFVNTKSIGFKQFYRLEAKLIQQVTLKEKYSQIVKEYLQLGYISRIPEPGRYYFPHHGVLNVISTTELRIDFDASAPGSQDGLSRNSQLHVGFKLQQTSKIFYSHFEYTNSP</sequence>
<name>A0A8I6SBZ1_CIMLE</name>
<dbReference type="PANTHER" id="PTHR47331:SF1">
    <property type="entry name" value="GAG-LIKE PROTEIN"/>
    <property type="match status" value="1"/>
</dbReference>
<accession>A0A8I6SBZ1</accession>
<dbReference type="KEGG" id="clec:106673708"/>
<evidence type="ECO:0000313" key="2">
    <source>
        <dbReference type="Proteomes" id="UP000494040"/>
    </source>
</evidence>
<dbReference type="AlphaFoldDB" id="A0A8I6SBZ1"/>
<dbReference type="InterPro" id="IPR021109">
    <property type="entry name" value="Peptidase_aspartic_dom_sf"/>
</dbReference>
<dbReference type="PANTHER" id="PTHR47331">
    <property type="entry name" value="PHD-TYPE DOMAIN-CONTAINING PROTEIN"/>
    <property type="match status" value="1"/>
</dbReference>
<dbReference type="GeneID" id="106673708"/>
<reference evidence="1" key="1">
    <citation type="submission" date="2022-01" db="UniProtKB">
        <authorList>
            <consortium name="EnsemblMetazoa"/>
        </authorList>
    </citation>
    <scope>IDENTIFICATION</scope>
</reference>
<proteinExistence type="predicted"/>
<keyword evidence="2" id="KW-1185">Reference proteome</keyword>
<dbReference type="EnsemblMetazoa" id="XM_014405893.1">
    <property type="protein sequence ID" value="XP_014261379.1"/>
    <property type="gene ID" value="LOC106673708"/>
</dbReference>
<dbReference type="RefSeq" id="XP_014261379.1">
    <property type="nucleotide sequence ID" value="XM_014405893.1"/>
</dbReference>
<dbReference type="Proteomes" id="UP000494040">
    <property type="component" value="Unassembled WGS sequence"/>
</dbReference>
<dbReference type="OMA" id="ECEVIYE"/>
<protein>
    <recommendedName>
        <fullName evidence="3">Peptidase aspartic putative domain-containing protein</fullName>
    </recommendedName>
</protein>
<organism evidence="1 2">
    <name type="scientific">Cimex lectularius</name>
    <name type="common">Bed bug</name>
    <name type="synonym">Acanthia lectularia</name>
    <dbReference type="NCBI Taxonomy" id="79782"/>
    <lineage>
        <taxon>Eukaryota</taxon>
        <taxon>Metazoa</taxon>
        <taxon>Ecdysozoa</taxon>
        <taxon>Arthropoda</taxon>
        <taxon>Hexapoda</taxon>
        <taxon>Insecta</taxon>
        <taxon>Pterygota</taxon>
        <taxon>Neoptera</taxon>
        <taxon>Paraneoptera</taxon>
        <taxon>Hemiptera</taxon>
        <taxon>Heteroptera</taxon>
        <taxon>Panheteroptera</taxon>
        <taxon>Cimicomorpha</taxon>
        <taxon>Cimicidae</taxon>
        <taxon>Cimex</taxon>
    </lineage>
</organism>